<dbReference type="HOGENOM" id="CLU_006332_9_2_4"/>
<accession>I3UD75</accession>
<evidence type="ECO:0000313" key="4">
    <source>
        <dbReference type="EMBL" id="AFK62963.1"/>
    </source>
</evidence>
<dbReference type="Gene3D" id="3.40.720.10">
    <property type="entry name" value="Alkaline Phosphatase, subunit A"/>
    <property type="match status" value="1"/>
</dbReference>
<evidence type="ECO:0000313" key="5">
    <source>
        <dbReference type="Proteomes" id="UP000005267"/>
    </source>
</evidence>
<dbReference type="EMBL" id="CP003555">
    <property type="protein sequence ID" value="AFK62963.1"/>
    <property type="molecule type" value="Genomic_DNA"/>
</dbReference>
<reference evidence="4 5" key="1">
    <citation type="journal article" date="2011" name="J. Bacteriol.">
        <title>Whole-genome shotgun sequencing of the sulfur-oxidizing chemoautotroph Tetrathiobacter kashmirensis.</title>
        <authorList>
            <person name="Ghosh W."/>
            <person name="George A."/>
            <person name="Agarwal A."/>
            <person name="Raj P."/>
            <person name="Alam M."/>
            <person name="Pyne P."/>
            <person name="Das Gupta S.K."/>
        </authorList>
    </citation>
    <scope>NUCLEOTIDE SEQUENCE [LARGE SCALE GENOMIC DNA]</scope>
    <source>
        <strain evidence="4 5">WT001</strain>
    </source>
</reference>
<name>I3UD75_ADVKW</name>
<dbReference type="Pfam" id="PF00884">
    <property type="entry name" value="Sulfatase"/>
    <property type="match status" value="1"/>
</dbReference>
<reference evidence="5" key="2">
    <citation type="journal article" date="2013" name="PLoS ONE">
        <title>Genome implosion elicits host-confinement in Alcaligenaceae: evidence from the comparative genomics of Tetrathiobacter kashmirensis, a pathogen in the making.</title>
        <authorList>
            <person name="Ghosh W."/>
            <person name="Alam M."/>
            <person name="Roy C."/>
            <person name="Pyne P."/>
            <person name="George A."/>
            <person name="Chakraborty R."/>
            <person name="Majumder S."/>
            <person name="Agarwal A."/>
            <person name="Chakraborty S."/>
            <person name="Majumdar S."/>
            <person name="Gupta S.K."/>
        </authorList>
    </citation>
    <scope>NUCLEOTIDE SEQUENCE [LARGE SCALE GENOMIC DNA]</scope>
    <source>
        <strain evidence="5">WT001</strain>
    </source>
</reference>
<dbReference type="InterPro" id="IPR017850">
    <property type="entry name" value="Alkaline_phosphatase_core_sf"/>
</dbReference>
<dbReference type="PANTHER" id="PTHR45953">
    <property type="entry name" value="IDURONATE 2-SULFATASE"/>
    <property type="match status" value="1"/>
</dbReference>
<dbReference type="OrthoDB" id="9766107at2"/>
<dbReference type="SUPFAM" id="SSF53649">
    <property type="entry name" value="Alkaline phosphatase-like"/>
    <property type="match status" value="1"/>
</dbReference>
<dbReference type="AlphaFoldDB" id="I3UD75"/>
<evidence type="ECO:0000256" key="2">
    <source>
        <dbReference type="ARBA" id="ARBA00022801"/>
    </source>
</evidence>
<organism evidence="4 5">
    <name type="scientific">Advenella kashmirensis (strain DSM 17095 / LMG 22695 / WT001)</name>
    <name type="common">Tetrathiobacter kashmirensis</name>
    <dbReference type="NCBI Taxonomy" id="1036672"/>
    <lineage>
        <taxon>Bacteria</taxon>
        <taxon>Pseudomonadati</taxon>
        <taxon>Pseudomonadota</taxon>
        <taxon>Betaproteobacteria</taxon>
        <taxon>Burkholderiales</taxon>
        <taxon>Alcaligenaceae</taxon>
    </lineage>
</organism>
<gene>
    <name evidence="4" type="ordered locus">TKWG_14515</name>
</gene>
<evidence type="ECO:0000256" key="1">
    <source>
        <dbReference type="ARBA" id="ARBA00022723"/>
    </source>
</evidence>
<proteinExistence type="predicted"/>
<dbReference type="GO" id="GO:0008484">
    <property type="term" value="F:sulfuric ester hydrolase activity"/>
    <property type="evidence" value="ECO:0007669"/>
    <property type="project" value="TreeGrafter"/>
</dbReference>
<dbReference type="GO" id="GO:0005737">
    <property type="term" value="C:cytoplasm"/>
    <property type="evidence" value="ECO:0007669"/>
    <property type="project" value="TreeGrafter"/>
</dbReference>
<dbReference type="GO" id="GO:0046872">
    <property type="term" value="F:metal ion binding"/>
    <property type="evidence" value="ECO:0007669"/>
    <property type="project" value="UniProtKB-KW"/>
</dbReference>
<keyword evidence="1" id="KW-0479">Metal-binding</keyword>
<protein>
    <submittedName>
        <fullName evidence="4">Type I phosphodiesterase/nucleotide pyrophosphatase family protein 2</fullName>
    </submittedName>
</protein>
<sequence>MSRPVNFLMFITDQLRADHLGCYGNRVVQTPNIDAISKKGFRLDNMHVATPICMPNRASMMTGRYPSVHGARHNGIPLSLKARTFVETLRLSGYQTAQVGKIHLQNMTALAPLWPQDPADRLCDEAFEADNGNYEQEKRGKWLDSDHYDLDYPYYGFEQVYLVDDHADIVHGHYRYWLRREVPNAESLIGPDNAIPAPDYKLTRIGQAWRTRLTVEQYPSAYIADRSIDLLNDYAGSEQPFFLQVSFPDPHHPFTPPGQYWDMYKPEDMALPASFYSDHEPPQHVQWLYQRRDSGAATKKGTAVFACDEREAKEALALNYGSISNIDAQIGRVMAELERLGLQDNTIVIFTSDHGDFLGDHQLMLKGPIHYRGLTRVPFIWSDPTMPAAANKVSGALASTIDIAPTVLARARVPAFNGIQGQDMQPLMDGRSNGLRDSLLIEEEGQRVILSIDTRVRCRTLLTQRYRMTIYDAASWGELYDLQNDPDEMINLWETPAASNIRAMMMEKLAYTNLELVEKSPIQVLWPDSDRWPTIPTQ</sequence>
<keyword evidence="5" id="KW-1185">Reference proteome</keyword>
<dbReference type="PANTHER" id="PTHR45953:SF1">
    <property type="entry name" value="IDURONATE 2-SULFATASE"/>
    <property type="match status" value="1"/>
</dbReference>
<dbReference type="InterPro" id="IPR000917">
    <property type="entry name" value="Sulfatase_N"/>
</dbReference>
<evidence type="ECO:0000259" key="3">
    <source>
        <dbReference type="Pfam" id="PF00884"/>
    </source>
</evidence>
<keyword evidence="2" id="KW-0378">Hydrolase</keyword>
<dbReference type="RefSeq" id="WP_014751054.1">
    <property type="nucleotide sequence ID" value="NC_017964.1"/>
</dbReference>
<dbReference type="STRING" id="1036672.TKWG_14515"/>
<dbReference type="Proteomes" id="UP000005267">
    <property type="component" value="Chromosome"/>
</dbReference>
<feature type="domain" description="Sulfatase N-terminal" evidence="3">
    <location>
        <begin position="6"/>
        <end position="411"/>
    </location>
</feature>
<dbReference type="KEGG" id="aka:TKWG_14515"/>